<keyword evidence="5" id="KW-0614">Plasmid</keyword>
<keyword evidence="3" id="KW-0998">Cell outer membrane</keyword>
<keyword evidence="2 4" id="KW-0472">Membrane</keyword>
<dbReference type="InterPro" id="IPR036942">
    <property type="entry name" value="Beta-barrel_TonB_sf"/>
</dbReference>
<evidence type="ECO:0000256" key="1">
    <source>
        <dbReference type="ARBA" id="ARBA00004442"/>
    </source>
</evidence>
<name>A0A2L1KSW1_KLEPN</name>
<protein>
    <recommendedName>
        <fullName evidence="6">TonB-dependent receptor</fullName>
    </recommendedName>
</protein>
<comment type="subcellular location">
    <subcellularLocation>
        <location evidence="1">Cell outer membrane</location>
    </subcellularLocation>
</comment>
<evidence type="ECO:0000313" key="5">
    <source>
        <dbReference type="EMBL" id="AVE25589.1"/>
    </source>
</evidence>
<proteinExistence type="predicted"/>
<gene>
    <name evidence="5" type="ORF">INF167p1_00015</name>
</gene>
<organism evidence="5">
    <name type="scientific">Klebsiella pneumoniae</name>
    <dbReference type="NCBI Taxonomy" id="573"/>
    <lineage>
        <taxon>Bacteria</taxon>
        <taxon>Pseudomonadati</taxon>
        <taxon>Pseudomonadota</taxon>
        <taxon>Gammaproteobacteria</taxon>
        <taxon>Enterobacterales</taxon>
        <taxon>Enterobacteriaceae</taxon>
        <taxon>Klebsiella/Raoultella group</taxon>
        <taxon>Klebsiella</taxon>
        <taxon>Klebsiella pneumoniae complex</taxon>
    </lineage>
</organism>
<dbReference type="EMBL" id="KY454639">
    <property type="protein sequence ID" value="AVE25589.1"/>
    <property type="molecule type" value="Genomic_DNA"/>
</dbReference>
<evidence type="ECO:0000256" key="2">
    <source>
        <dbReference type="ARBA" id="ARBA00023136"/>
    </source>
</evidence>
<keyword evidence="4" id="KW-1133">Transmembrane helix</keyword>
<dbReference type="GO" id="GO:0009279">
    <property type="term" value="C:cell outer membrane"/>
    <property type="evidence" value="ECO:0007669"/>
    <property type="project" value="UniProtKB-SubCell"/>
</dbReference>
<geneLocation type="plasmid" evidence="5">
    <name>INF167_p0001</name>
</geneLocation>
<feature type="transmembrane region" description="Helical" evidence="4">
    <location>
        <begin position="68"/>
        <end position="85"/>
    </location>
</feature>
<dbReference type="Gene3D" id="2.40.170.20">
    <property type="entry name" value="TonB-dependent receptor, beta-barrel domain"/>
    <property type="match status" value="1"/>
</dbReference>
<sequence>MVISLLIRITRREDTCGLSGKELGAYSPVETNFNYDSNKILRLNVCVSNILDKQIYRFSEGASPYNELGWAYYVGGGSFILFLIIKTKQE</sequence>
<evidence type="ECO:0000256" key="4">
    <source>
        <dbReference type="SAM" id="Phobius"/>
    </source>
</evidence>
<accession>A0A2L1KSW1</accession>
<dbReference type="AlphaFoldDB" id="A0A2L1KSW1"/>
<reference evidence="5" key="1">
    <citation type="submission" date="2016-12" db="EMBL/GenBank/DDBJ databases">
        <title>Frequent emergence of pathogenic lineages of Klebsiella pneumoniae via mobilisation of yersiniabactin and colibactin.</title>
        <authorList>
            <person name="Lam M.M.C."/>
            <person name="Wick R.R."/>
            <person name="Wyres K.L."/>
            <person name="Gorrie C."/>
            <person name="Judd L."/>
            <person name="Jenney A."/>
            <person name="Holt K.E."/>
        </authorList>
    </citation>
    <scope>NUCLEOTIDE SEQUENCE</scope>
    <source>
        <strain evidence="5">INF167</strain>
        <plasmid evidence="5">INF167_p0001</plasmid>
    </source>
</reference>
<evidence type="ECO:0008006" key="6">
    <source>
        <dbReference type="Google" id="ProtNLM"/>
    </source>
</evidence>
<keyword evidence="4" id="KW-0812">Transmembrane</keyword>
<evidence type="ECO:0000256" key="3">
    <source>
        <dbReference type="ARBA" id="ARBA00023237"/>
    </source>
</evidence>